<feature type="region of interest" description="Disordered" evidence="2">
    <location>
        <begin position="437"/>
        <end position="476"/>
    </location>
</feature>
<feature type="compositionally biased region" description="Polar residues" evidence="2">
    <location>
        <begin position="168"/>
        <end position="178"/>
    </location>
</feature>
<dbReference type="PANTHER" id="PTHR46856:SF1">
    <property type="entry name" value="PX DOMAIN-CONTAINING PROTEIN EREL1-RELATED"/>
    <property type="match status" value="1"/>
</dbReference>
<dbReference type="CDD" id="cd06093">
    <property type="entry name" value="PX_domain"/>
    <property type="match status" value="1"/>
</dbReference>
<evidence type="ECO:0000256" key="1">
    <source>
        <dbReference type="SAM" id="Coils"/>
    </source>
</evidence>
<evidence type="ECO:0000313" key="5">
    <source>
        <dbReference type="Proteomes" id="UP001244341"/>
    </source>
</evidence>
<keyword evidence="1" id="KW-0175">Coiled coil</keyword>
<dbReference type="SMART" id="SM00312">
    <property type="entry name" value="PX"/>
    <property type="match status" value="1"/>
</dbReference>
<feature type="coiled-coil region" evidence="1">
    <location>
        <begin position="350"/>
        <end position="435"/>
    </location>
</feature>
<feature type="compositionally biased region" description="Gly residues" evidence="2">
    <location>
        <begin position="459"/>
        <end position="469"/>
    </location>
</feature>
<evidence type="ECO:0000259" key="3">
    <source>
        <dbReference type="PROSITE" id="PS50195"/>
    </source>
</evidence>
<dbReference type="InterPro" id="IPR001683">
    <property type="entry name" value="PX_dom"/>
</dbReference>
<name>A0ABY8U571_TETOB</name>
<sequence length="746" mass="77745">MAGHGWRYTVNVPLWILGKDTEGESVALYRVNVLLQSADSPDLSSKPPFFVLRRYSQFRQLHSELKTAYPDLFKDRSLAPPPKHTLAALGGHAQQKEMLDRRRGELESWLWALLTRSELARSPLLRAFLDLDKAIARAQQQRRAQASGAQQQPASSPLTSPFPGATPTHAQMQHSSLGGSHGHLFAGSSTAPTSVASSEAGDWEAHDHTSLLQHHHGGGGSASSGLGSSSLLNHGHGQGLDATQGGFAGSSSSEAGAGPSSPHHNPRLPPINTSVSPLLMTPMDVASSSSGSLGGAYSNAGAAAAAAVGSSSMRLGLKLEQRSDVRRLVDVLSRRVRQAAEDLGAAVSEVSALQSANAALSEALVAAREELEGKPGGAMEAQLAAERAEVARLKRALAESTAAGEREYLDLEQQLAEAERSRAAACNRASELQAKLQAAGLAPPGSEKESGSEEEEGGRGSGGGSGGEEAAGLRQQLQQLQERVQQQELELERARQQQQQQVEAVPEDGSAGTAAAVTELQEKVQQLDAQLSSAAAATQSAEAEAARLAAALQQQATEAAAAAEQAAAALASEKAAAAAAAAKARGDQLVLAKEVQRLRGELSKANQDKEGQAAELAAAKEGSAAAAAAATTAAVQHQAMARAASVPILIASHLKAAAARNILPNLHTVVDTMPSPAMLSALAKVSSLTKLEINFVAVKHWYMGDDPHHMSPFFSAVHNPVAPLESALAELRHLRALHLHCGAIYT</sequence>
<evidence type="ECO:0000256" key="2">
    <source>
        <dbReference type="SAM" id="MobiDB-lite"/>
    </source>
</evidence>
<keyword evidence="5" id="KW-1185">Reference proteome</keyword>
<dbReference type="Pfam" id="PF00787">
    <property type="entry name" value="PX"/>
    <property type="match status" value="1"/>
</dbReference>
<dbReference type="Gene3D" id="3.30.1520.10">
    <property type="entry name" value="Phox-like domain"/>
    <property type="match status" value="1"/>
</dbReference>
<accession>A0ABY8U571</accession>
<protein>
    <recommendedName>
        <fullName evidence="3">PX domain-containing protein</fullName>
    </recommendedName>
</protein>
<proteinExistence type="predicted"/>
<feature type="compositionally biased region" description="Low complexity" evidence="2">
    <location>
        <begin position="140"/>
        <end position="156"/>
    </location>
</feature>
<organism evidence="4 5">
    <name type="scientific">Tetradesmus obliquus</name>
    <name type="common">Green alga</name>
    <name type="synonym">Acutodesmus obliquus</name>
    <dbReference type="NCBI Taxonomy" id="3088"/>
    <lineage>
        <taxon>Eukaryota</taxon>
        <taxon>Viridiplantae</taxon>
        <taxon>Chlorophyta</taxon>
        <taxon>core chlorophytes</taxon>
        <taxon>Chlorophyceae</taxon>
        <taxon>CS clade</taxon>
        <taxon>Sphaeropleales</taxon>
        <taxon>Scenedesmaceae</taxon>
        <taxon>Tetradesmus</taxon>
    </lineage>
</organism>
<dbReference type="Proteomes" id="UP001244341">
    <property type="component" value="Chromosome 7b"/>
</dbReference>
<evidence type="ECO:0000313" key="4">
    <source>
        <dbReference type="EMBL" id="WIA16355.1"/>
    </source>
</evidence>
<feature type="compositionally biased region" description="Low complexity" evidence="2">
    <location>
        <begin position="249"/>
        <end position="261"/>
    </location>
</feature>
<dbReference type="PANTHER" id="PTHR46856">
    <property type="entry name" value="PX DOMAIN-CONTAINING PROTEIN EREL1-RELATED"/>
    <property type="match status" value="1"/>
</dbReference>
<feature type="compositionally biased region" description="Low complexity" evidence="2">
    <location>
        <begin position="223"/>
        <end position="235"/>
    </location>
</feature>
<gene>
    <name evidence="4" type="ORF">OEZ85_013053</name>
</gene>
<dbReference type="PROSITE" id="PS50195">
    <property type="entry name" value="PX"/>
    <property type="match status" value="1"/>
</dbReference>
<reference evidence="4 5" key="1">
    <citation type="submission" date="2023-05" db="EMBL/GenBank/DDBJ databases">
        <title>A 100% complete, gapless, phased diploid assembly of the Scenedesmus obliquus UTEX 3031 genome.</title>
        <authorList>
            <person name="Biondi T.C."/>
            <person name="Hanschen E.R."/>
            <person name="Kwon T."/>
            <person name="Eng W."/>
            <person name="Kruse C.P.S."/>
            <person name="Koehler S.I."/>
            <person name="Kunde Y."/>
            <person name="Gleasner C.D."/>
            <person name="You Mak K.T."/>
            <person name="Polle J."/>
            <person name="Hovde B.T."/>
            <person name="Starkenburg S.R."/>
        </authorList>
    </citation>
    <scope>NUCLEOTIDE SEQUENCE [LARGE SCALE GENOMIC DNA]</scope>
    <source>
        <strain evidence="4 5">DOE0152z</strain>
    </source>
</reference>
<dbReference type="InterPro" id="IPR036871">
    <property type="entry name" value="PX_dom_sf"/>
</dbReference>
<dbReference type="InterPro" id="IPR044588">
    <property type="entry name" value="EREX-like"/>
</dbReference>
<feature type="region of interest" description="Disordered" evidence="2">
    <location>
        <begin position="140"/>
        <end position="276"/>
    </location>
</feature>
<feature type="compositionally biased region" description="Polar residues" evidence="2">
    <location>
        <begin position="187"/>
        <end position="197"/>
    </location>
</feature>
<feature type="domain" description="PX" evidence="3">
    <location>
        <begin position="7"/>
        <end position="136"/>
    </location>
</feature>
<dbReference type="SUPFAM" id="SSF64268">
    <property type="entry name" value="PX domain"/>
    <property type="match status" value="1"/>
</dbReference>
<dbReference type="EMBL" id="CP126214">
    <property type="protein sequence ID" value="WIA16355.1"/>
    <property type="molecule type" value="Genomic_DNA"/>
</dbReference>